<keyword evidence="2" id="KW-1185">Reference proteome</keyword>
<sequence length="82" mass="9123">MVAQVLPQIPEEARATVSQSVNDGRDAAKFTIRYGLDTTNSLGRLVATTVALRRHAWLCTFRFSGDVQQSLMDMSFDGSRLF</sequence>
<comment type="caution">
    <text evidence="1">The sequence shown here is derived from an EMBL/GenBank/DDBJ whole genome shotgun (WGS) entry which is preliminary data.</text>
</comment>
<evidence type="ECO:0000313" key="2">
    <source>
        <dbReference type="Proteomes" id="UP001066276"/>
    </source>
</evidence>
<organism evidence="1 2">
    <name type="scientific">Pleurodeles waltl</name>
    <name type="common">Iberian ribbed newt</name>
    <dbReference type="NCBI Taxonomy" id="8319"/>
    <lineage>
        <taxon>Eukaryota</taxon>
        <taxon>Metazoa</taxon>
        <taxon>Chordata</taxon>
        <taxon>Craniata</taxon>
        <taxon>Vertebrata</taxon>
        <taxon>Euteleostomi</taxon>
        <taxon>Amphibia</taxon>
        <taxon>Batrachia</taxon>
        <taxon>Caudata</taxon>
        <taxon>Salamandroidea</taxon>
        <taxon>Salamandridae</taxon>
        <taxon>Pleurodelinae</taxon>
        <taxon>Pleurodeles</taxon>
    </lineage>
</organism>
<reference evidence="1" key="1">
    <citation type="journal article" date="2022" name="bioRxiv">
        <title>Sequencing and chromosome-scale assembly of the giantPleurodeles waltlgenome.</title>
        <authorList>
            <person name="Brown T."/>
            <person name="Elewa A."/>
            <person name="Iarovenko S."/>
            <person name="Subramanian E."/>
            <person name="Araus A.J."/>
            <person name="Petzold A."/>
            <person name="Susuki M."/>
            <person name="Suzuki K.-i.T."/>
            <person name="Hayashi T."/>
            <person name="Toyoda A."/>
            <person name="Oliveira C."/>
            <person name="Osipova E."/>
            <person name="Leigh N.D."/>
            <person name="Simon A."/>
            <person name="Yun M.H."/>
        </authorList>
    </citation>
    <scope>NUCLEOTIDE SEQUENCE</scope>
    <source>
        <strain evidence="1">20211129_DDA</strain>
        <tissue evidence="1">Liver</tissue>
    </source>
</reference>
<dbReference type="AlphaFoldDB" id="A0AAV7P8P5"/>
<accession>A0AAV7P8P5</accession>
<dbReference type="Gene3D" id="1.10.287.3160">
    <property type="match status" value="1"/>
</dbReference>
<dbReference type="EMBL" id="JANPWB010000011">
    <property type="protein sequence ID" value="KAJ1124673.1"/>
    <property type="molecule type" value="Genomic_DNA"/>
</dbReference>
<evidence type="ECO:0000313" key="1">
    <source>
        <dbReference type="EMBL" id="KAJ1124673.1"/>
    </source>
</evidence>
<protein>
    <submittedName>
        <fullName evidence="1">Uncharacterized protein</fullName>
    </submittedName>
</protein>
<gene>
    <name evidence="1" type="ORF">NDU88_003122</name>
</gene>
<dbReference type="Proteomes" id="UP001066276">
    <property type="component" value="Chromosome 7"/>
</dbReference>
<name>A0AAV7P8P5_PLEWA</name>
<proteinExistence type="predicted"/>